<dbReference type="AlphaFoldDB" id="A0A645GHT9"/>
<proteinExistence type="predicted"/>
<dbReference type="EMBL" id="VSSQ01075005">
    <property type="protein sequence ID" value="MPN25730.1"/>
    <property type="molecule type" value="Genomic_DNA"/>
</dbReference>
<protein>
    <submittedName>
        <fullName evidence="1">Uncharacterized protein</fullName>
    </submittedName>
</protein>
<accession>A0A645GHT9</accession>
<organism evidence="1">
    <name type="scientific">bioreactor metagenome</name>
    <dbReference type="NCBI Taxonomy" id="1076179"/>
    <lineage>
        <taxon>unclassified sequences</taxon>
        <taxon>metagenomes</taxon>
        <taxon>ecological metagenomes</taxon>
    </lineage>
</organism>
<comment type="caution">
    <text evidence="1">The sequence shown here is derived from an EMBL/GenBank/DDBJ whole genome shotgun (WGS) entry which is preliminary data.</text>
</comment>
<sequence length="167" mass="17381">MPTLPGFAALIEGGSATTEEASVRPYPWSTGTPSSLSARAEILAGSRSPPERMQRMEEESVAPRETAPIISAIIVGTAVAIVTSACLMASIEDSTGMNEVSIACRVAFTSGSSAPHRNLKTFELGSAFRKTSSSLSMSICSTQPSMQYSRLSCVSGTAFGSPVVPEV</sequence>
<name>A0A645GHT9_9ZZZZ</name>
<gene>
    <name evidence="1" type="ORF">SDC9_173145</name>
</gene>
<evidence type="ECO:0000313" key="1">
    <source>
        <dbReference type="EMBL" id="MPN25730.1"/>
    </source>
</evidence>
<reference evidence="1" key="1">
    <citation type="submission" date="2019-08" db="EMBL/GenBank/DDBJ databases">
        <authorList>
            <person name="Kucharzyk K."/>
            <person name="Murdoch R.W."/>
            <person name="Higgins S."/>
            <person name="Loffler F."/>
        </authorList>
    </citation>
    <scope>NUCLEOTIDE SEQUENCE</scope>
</reference>